<gene>
    <name evidence="3" type="ORF">SAMN06295964_1163</name>
</gene>
<name>A0A1T4YWB4_9ACTN</name>
<evidence type="ECO:0000256" key="1">
    <source>
        <dbReference type="ARBA" id="ARBA00022801"/>
    </source>
</evidence>
<dbReference type="PANTHER" id="PTHR43329">
    <property type="entry name" value="EPOXIDE HYDROLASE"/>
    <property type="match status" value="1"/>
</dbReference>
<dbReference type="Pfam" id="PF00561">
    <property type="entry name" value="Abhydrolase_1"/>
    <property type="match status" value="1"/>
</dbReference>
<keyword evidence="4" id="KW-1185">Reference proteome</keyword>
<keyword evidence="1" id="KW-0378">Hydrolase</keyword>
<protein>
    <submittedName>
        <fullName evidence="3">Pimeloyl-ACP methyl ester carboxylesterase</fullName>
    </submittedName>
</protein>
<sequence>MSTVEAAGLTFDLDLFGPEDGTPVVLLHGWPQDRRSWRGVAERLAAEGLRVVVPDQRGYSPGARPEGVEHYRAEILADDVVAIMAALGHERFHLVGHDWGAAVSWVAATRHADRVLTLTAVSVPHLAAYNEALAGDPDQQQRGAYIGLLRRPGKAEEVLLEDDGARLRAMYGGDVDPEDEAAYVVKLSEPGALTATLNWYRAMGPELSATPDVTVPTTFVWGATDLAIGRYGAERCGDHVSGDFRFVEVDSGHWLPDTHPDLLTSEIVDRVRSVGNGMMDA</sequence>
<dbReference type="PRINTS" id="PR00412">
    <property type="entry name" value="EPOXHYDRLASE"/>
</dbReference>
<dbReference type="InterPro" id="IPR029058">
    <property type="entry name" value="AB_hydrolase_fold"/>
</dbReference>
<reference evidence="4" key="1">
    <citation type="submission" date="2017-02" db="EMBL/GenBank/DDBJ databases">
        <authorList>
            <person name="Varghese N."/>
            <person name="Submissions S."/>
        </authorList>
    </citation>
    <scope>NUCLEOTIDE SEQUENCE [LARGE SCALE GENOMIC DNA]</scope>
    <source>
        <strain evidence="4">9H-4</strain>
    </source>
</reference>
<dbReference type="InterPro" id="IPR000639">
    <property type="entry name" value="Epox_hydrolase-like"/>
</dbReference>
<dbReference type="InterPro" id="IPR000073">
    <property type="entry name" value="AB_hydrolase_1"/>
</dbReference>
<evidence type="ECO:0000313" key="4">
    <source>
        <dbReference type="Proteomes" id="UP000191040"/>
    </source>
</evidence>
<dbReference type="Proteomes" id="UP000191040">
    <property type="component" value="Chromosome I"/>
</dbReference>
<accession>A0A1T4YWB4</accession>
<dbReference type="GO" id="GO:0016787">
    <property type="term" value="F:hydrolase activity"/>
    <property type="evidence" value="ECO:0007669"/>
    <property type="project" value="UniProtKB-KW"/>
</dbReference>
<dbReference type="SUPFAM" id="SSF53474">
    <property type="entry name" value="alpha/beta-Hydrolases"/>
    <property type="match status" value="1"/>
</dbReference>
<evidence type="ECO:0000259" key="2">
    <source>
        <dbReference type="Pfam" id="PF00561"/>
    </source>
</evidence>
<dbReference type="Gene3D" id="3.40.50.1820">
    <property type="entry name" value="alpha/beta hydrolase"/>
    <property type="match status" value="1"/>
</dbReference>
<evidence type="ECO:0000313" key="3">
    <source>
        <dbReference type="EMBL" id="SKB06072.1"/>
    </source>
</evidence>
<dbReference type="STRING" id="1736691.SAMN06295964_1163"/>
<dbReference type="EMBL" id="LT796768">
    <property type="protein sequence ID" value="SKB06072.1"/>
    <property type="molecule type" value="Genomic_DNA"/>
</dbReference>
<dbReference type="AlphaFoldDB" id="A0A1T4YWB4"/>
<feature type="domain" description="AB hydrolase-1" evidence="2">
    <location>
        <begin position="23"/>
        <end position="260"/>
    </location>
</feature>
<proteinExistence type="predicted"/>
<dbReference type="OrthoDB" id="2987348at2"/>
<dbReference type="RefSeq" id="WP_078699274.1">
    <property type="nucleotide sequence ID" value="NZ_LT796768.1"/>
</dbReference>
<organism evidence="3 4">
    <name type="scientific">Aeromicrobium choanae</name>
    <dbReference type="NCBI Taxonomy" id="1736691"/>
    <lineage>
        <taxon>Bacteria</taxon>
        <taxon>Bacillati</taxon>
        <taxon>Actinomycetota</taxon>
        <taxon>Actinomycetes</taxon>
        <taxon>Propionibacteriales</taxon>
        <taxon>Nocardioidaceae</taxon>
        <taxon>Aeromicrobium</taxon>
    </lineage>
</organism>